<evidence type="ECO:0008006" key="3">
    <source>
        <dbReference type="Google" id="ProtNLM"/>
    </source>
</evidence>
<gene>
    <name evidence="1" type="ORF">KDK92_17210</name>
</gene>
<evidence type="ECO:0000313" key="1">
    <source>
        <dbReference type="EMBL" id="MCM1991476.1"/>
    </source>
</evidence>
<protein>
    <recommendedName>
        <fullName evidence="3">Alcohol acetyltransferase</fullName>
    </recommendedName>
</protein>
<name>A0A9J6P5D7_9CLOT</name>
<accession>A0A9J6P5D7</accession>
<organism evidence="1 2">
    <name type="scientific">Oceanirhabdus seepicola</name>
    <dbReference type="NCBI Taxonomy" id="2828781"/>
    <lineage>
        <taxon>Bacteria</taxon>
        <taxon>Bacillati</taxon>
        <taxon>Bacillota</taxon>
        <taxon>Clostridia</taxon>
        <taxon>Eubacteriales</taxon>
        <taxon>Clostridiaceae</taxon>
        <taxon>Oceanirhabdus</taxon>
    </lineage>
</organism>
<dbReference type="EMBL" id="JAGSOJ010000004">
    <property type="protein sequence ID" value="MCM1991476.1"/>
    <property type="molecule type" value="Genomic_DNA"/>
</dbReference>
<dbReference type="Proteomes" id="UP001056429">
    <property type="component" value="Unassembled WGS sequence"/>
</dbReference>
<proteinExistence type="predicted"/>
<evidence type="ECO:0000313" key="2">
    <source>
        <dbReference type="Proteomes" id="UP001056429"/>
    </source>
</evidence>
<reference evidence="1" key="2">
    <citation type="submission" date="2021-04" db="EMBL/GenBank/DDBJ databases">
        <authorList>
            <person name="Dong X."/>
        </authorList>
    </citation>
    <scope>NUCLEOTIDE SEQUENCE</scope>
    <source>
        <strain evidence="1">ZWT</strain>
    </source>
</reference>
<dbReference type="RefSeq" id="WP_250860596.1">
    <property type="nucleotide sequence ID" value="NZ_JAGSOJ010000004.1"/>
</dbReference>
<comment type="caution">
    <text evidence="1">The sequence shown here is derived from an EMBL/GenBank/DDBJ whole genome shotgun (WGS) entry which is preliminary data.</text>
</comment>
<dbReference type="AlphaFoldDB" id="A0A9J6P5D7"/>
<reference evidence="1" key="1">
    <citation type="journal article" date="2021" name="mSystems">
        <title>Bacteria and Archaea Synergistically Convert Glycine Betaine to Biogenic Methane in the Formosa Cold Seep of the South China Sea.</title>
        <authorList>
            <person name="Li L."/>
            <person name="Zhang W."/>
            <person name="Zhang S."/>
            <person name="Song L."/>
            <person name="Sun Q."/>
            <person name="Zhang H."/>
            <person name="Xiang H."/>
            <person name="Dong X."/>
        </authorList>
    </citation>
    <scope>NUCLEOTIDE SEQUENCE</scope>
    <source>
        <strain evidence="1">ZWT</strain>
    </source>
</reference>
<sequence length="415" mass="48415">MSWSSLDNAAKMYASLPSTRVTTLFRVSSALNFHVDKNILQKALNSTLERFPYFNVSLKTGLFWSYFDKSNEKLLVEEEKFYPCMNLNVKKHHFPFRVLYFNNRISLEFTHALTDGTGAMIFLQYLLQEYLKIKNLIHKDVLTYINDTPTKGEFEDSYKKNFDRKIPTKRVKVKAFHFPFKLSEKGVYHIVTGILPVKDLLIKSKEFNCSLTELLCALFIDSIIELIDKNGYKKKPIALNIPINLRSKFSSKTMNNFFISLTPTIDPRLGDYTLEEIVEYIHNYMNLNNNTKVLKQLLCKNVRSGNNIFLRIIPSFIKDLIMPFVHSSFGEANYTSGFSNMGLVRLPIEMEQHIERFDVYPPPSRGNKIKVTAISYKDNIHITFGKMTYRKDLEEIFFSKIRKMNIPIKIETNYV</sequence>
<keyword evidence="2" id="KW-1185">Reference proteome</keyword>